<evidence type="ECO:0000259" key="3">
    <source>
        <dbReference type="SMART" id="SM00343"/>
    </source>
</evidence>
<dbReference type="GO" id="GO:0003676">
    <property type="term" value="F:nucleic acid binding"/>
    <property type="evidence" value="ECO:0007669"/>
    <property type="project" value="InterPro"/>
</dbReference>
<organism evidence="4 5">
    <name type="scientific">Parnassius apollo</name>
    <name type="common">Apollo butterfly</name>
    <name type="synonym">Papilio apollo</name>
    <dbReference type="NCBI Taxonomy" id="110799"/>
    <lineage>
        <taxon>Eukaryota</taxon>
        <taxon>Metazoa</taxon>
        <taxon>Ecdysozoa</taxon>
        <taxon>Arthropoda</taxon>
        <taxon>Hexapoda</taxon>
        <taxon>Insecta</taxon>
        <taxon>Pterygota</taxon>
        <taxon>Neoptera</taxon>
        <taxon>Endopterygota</taxon>
        <taxon>Lepidoptera</taxon>
        <taxon>Glossata</taxon>
        <taxon>Ditrysia</taxon>
        <taxon>Papilionoidea</taxon>
        <taxon>Papilionidae</taxon>
        <taxon>Parnassiinae</taxon>
        <taxon>Parnassini</taxon>
        <taxon>Parnassius</taxon>
        <taxon>Parnassius</taxon>
    </lineage>
</organism>
<feature type="domain" description="CCHC-type" evidence="3">
    <location>
        <begin position="490"/>
        <end position="506"/>
    </location>
</feature>
<reference evidence="4" key="1">
    <citation type="submission" date="2021-04" db="EMBL/GenBank/DDBJ databases">
        <authorList>
            <person name="Tunstrom K."/>
        </authorList>
    </citation>
    <scope>NUCLEOTIDE SEQUENCE</scope>
</reference>
<dbReference type="EMBL" id="CAJQZP010001233">
    <property type="protein sequence ID" value="CAG5032624.1"/>
    <property type="molecule type" value="Genomic_DNA"/>
</dbReference>
<dbReference type="GO" id="GO:0008270">
    <property type="term" value="F:zinc ion binding"/>
    <property type="evidence" value="ECO:0007669"/>
    <property type="project" value="InterPro"/>
</dbReference>
<comment type="caution">
    <text evidence="4">The sequence shown here is derived from an EMBL/GenBank/DDBJ whole genome shotgun (WGS) entry which is preliminary data.</text>
</comment>
<name>A0A8S3XLX3_PARAO</name>
<dbReference type="SMART" id="SM00343">
    <property type="entry name" value="ZnF_C2HC"/>
    <property type="match status" value="2"/>
</dbReference>
<dbReference type="InterPro" id="IPR001878">
    <property type="entry name" value="Znf_CCHC"/>
</dbReference>
<dbReference type="OrthoDB" id="10022108at2759"/>
<keyword evidence="1" id="KW-0175">Coiled coil</keyword>
<feature type="domain" description="CCHC-type" evidence="3">
    <location>
        <begin position="470"/>
        <end position="486"/>
    </location>
</feature>
<evidence type="ECO:0000313" key="5">
    <source>
        <dbReference type="Proteomes" id="UP000691718"/>
    </source>
</evidence>
<protein>
    <submittedName>
        <fullName evidence="4">(apollo) hypothetical protein</fullName>
    </submittedName>
</protein>
<dbReference type="AlphaFoldDB" id="A0A8S3XLX3"/>
<evidence type="ECO:0000256" key="2">
    <source>
        <dbReference type="SAM" id="MobiDB-lite"/>
    </source>
</evidence>
<sequence>MFEEQRKRPTSQNIATKEKPKEIHTRKSDVLEIAVTATSKANRLYQDAKLQLEQSGNLKTSIKETVVNNLSELFGIVLQLNEERQTLLLQLEKARIQLKDDLLRQEKQYVESLRALMDQGSIRDIQSALTETVSDMRTLTDSLKHTMGNDTLLDKHTFMGKSEDTRRELMEIKEELSSLKDQMGGLRESLVISETNEPTYASIAGRPKAKINKVINQLTTCISNAVNEGKSVTAVNKRLINLAAEEIRRASNSLSTVLSAKASHVEEQSLKNDILTSVREEIKKLKEVLTPTSNAPGPTYAEVASIAPKKPAIVIKSTNPTAKSSDILATWKKNISFKKEKYAPVKMQTISNGKIRVEFENYKQCGEAITNTNQVEGLQAEESKNRSPLIILKGITKETAKEELIEIISYQNSIPEDALRLCFLTSNKNNALYNAVLEVTPKYYTTITTYGRVAINHQRVFVGPFSRFVQCHLCLQFGHTKTKCAITIHPCAFCASEDHNIMDCPNRTSDEKRKCYNCHKHNLKTNANADIRHNATNVKLCPRIISIKKKLEESTDYGLTN</sequence>
<evidence type="ECO:0000256" key="1">
    <source>
        <dbReference type="SAM" id="Coils"/>
    </source>
</evidence>
<feature type="region of interest" description="Disordered" evidence="2">
    <location>
        <begin position="1"/>
        <end position="21"/>
    </location>
</feature>
<dbReference type="Proteomes" id="UP000691718">
    <property type="component" value="Unassembled WGS sequence"/>
</dbReference>
<feature type="coiled-coil region" evidence="1">
    <location>
        <begin position="77"/>
        <end position="108"/>
    </location>
</feature>
<keyword evidence="5" id="KW-1185">Reference proteome</keyword>
<feature type="coiled-coil region" evidence="1">
    <location>
        <begin position="162"/>
        <end position="189"/>
    </location>
</feature>
<accession>A0A8S3XLX3</accession>
<proteinExistence type="predicted"/>
<gene>
    <name evidence="4" type="ORF">PAPOLLO_LOCUS19936</name>
</gene>
<evidence type="ECO:0000313" key="4">
    <source>
        <dbReference type="EMBL" id="CAG5032624.1"/>
    </source>
</evidence>